<protein>
    <recommendedName>
        <fullName evidence="3">DUF4435 domain-containing protein</fullName>
    </recommendedName>
</protein>
<proteinExistence type="predicted"/>
<dbReference type="RefSeq" id="WP_118066801.1">
    <property type="nucleotide sequence ID" value="NZ_QSAG01000054.1"/>
</dbReference>
<accession>A0AA92W4Z2</accession>
<name>A0AA92W4Z2_9BACT</name>
<dbReference type="EMBL" id="QSAG01000054">
    <property type="protein sequence ID" value="RGW39559.1"/>
    <property type="molecule type" value="Genomic_DNA"/>
</dbReference>
<gene>
    <name evidence="1" type="ORF">DWV76_15570</name>
</gene>
<comment type="caution">
    <text evidence="1">The sequence shown here is derived from an EMBL/GenBank/DDBJ whole genome shotgun (WGS) entry which is preliminary data.</text>
</comment>
<reference evidence="1 2" key="1">
    <citation type="submission" date="2018-08" db="EMBL/GenBank/DDBJ databases">
        <title>A genome reference for cultivated species of the human gut microbiota.</title>
        <authorList>
            <person name="Zou Y."/>
            <person name="Xue W."/>
            <person name="Luo G."/>
        </authorList>
    </citation>
    <scope>NUCLEOTIDE SEQUENCE [LARGE SCALE GENOMIC DNA]</scope>
    <source>
        <strain evidence="1 2">AF12-50</strain>
    </source>
</reference>
<sequence>MNRRDVFYNLERRVTPTRLLNSIAQSFNNPMNDGKTLVLVEGYGDYRYYKKMLIEKSVFIQSTSGCDNMNAILPILVKQQKCLAIQDSDFLKMGQHKIVSANMLYTDYHDYEMSALADDDFRKRYLEVLKDNGCDVDINIALTELYTLSYYKLCNELHNFRTDFEPVNKLICKVEKLDYNMIHGHIGSNSNGFHDITFGFLNGIIRSCPIDEDKKEYHLVNGHDLFNRLCFHSVGVVDEDFLRDKLLELSELSDFMKMNLYTLIVDWQNQNSVSIVLS</sequence>
<organism evidence="1 2">
    <name type="scientific">Segatella copri</name>
    <dbReference type="NCBI Taxonomy" id="165179"/>
    <lineage>
        <taxon>Bacteria</taxon>
        <taxon>Pseudomonadati</taxon>
        <taxon>Bacteroidota</taxon>
        <taxon>Bacteroidia</taxon>
        <taxon>Bacteroidales</taxon>
        <taxon>Prevotellaceae</taxon>
        <taxon>Segatella</taxon>
    </lineage>
</organism>
<evidence type="ECO:0000313" key="1">
    <source>
        <dbReference type="EMBL" id="RGW39559.1"/>
    </source>
</evidence>
<evidence type="ECO:0000313" key="2">
    <source>
        <dbReference type="Proteomes" id="UP000283785"/>
    </source>
</evidence>
<dbReference type="AlphaFoldDB" id="A0AA92W4Z2"/>
<evidence type="ECO:0008006" key="3">
    <source>
        <dbReference type="Google" id="ProtNLM"/>
    </source>
</evidence>
<dbReference type="Proteomes" id="UP000283785">
    <property type="component" value="Unassembled WGS sequence"/>
</dbReference>